<feature type="transmembrane region" description="Helical" evidence="2">
    <location>
        <begin position="304"/>
        <end position="323"/>
    </location>
</feature>
<feature type="region of interest" description="Disordered" evidence="1">
    <location>
        <begin position="185"/>
        <end position="286"/>
    </location>
</feature>
<dbReference type="Proteomes" id="UP000198280">
    <property type="component" value="Unassembled WGS sequence"/>
</dbReference>
<keyword evidence="2" id="KW-0472">Membrane</keyword>
<gene>
    <name evidence="4" type="ORF">SAMN05216252_11283</name>
</gene>
<feature type="compositionally biased region" description="Low complexity" evidence="1">
    <location>
        <begin position="272"/>
        <end position="286"/>
    </location>
</feature>
<evidence type="ECO:0000256" key="3">
    <source>
        <dbReference type="SAM" id="SignalP"/>
    </source>
</evidence>
<keyword evidence="2" id="KW-1133">Transmembrane helix</keyword>
<proteinExistence type="predicted"/>
<evidence type="ECO:0000313" key="5">
    <source>
        <dbReference type="Proteomes" id="UP000198280"/>
    </source>
</evidence>
<reference evidence="4 5" key="1">
    <citation type="submission" date="2017-06" db="EMBL/GenBank/DDBJ databases">
        <authorList>
            <person name="Kim H.J."/>
            <person name="Triplett B.A."/>
        </authorList>
    </citation>
    <scope>NUCLEOTIDE SEQUENCE [LARGE SCALE GENOMIC DNA]</scope>
    <source>
        <strain evidence="4 5">CGMCC 4.1858</strain>
    </source>
</reference>
<feature type="compositionally biased region" description="Gly residues" evidence="1">
    <location>
        <begin position="214"/>
        <end position="235"/>
    </location>
</feature>
<evidence type="ECO:0000313" key="4">
    <source>
        <dbReference type="EMBL" id="SNT00832.1"/>
    </source>
</evidence>
<dbReference type="AlphaFoldDB" id="A0A239J577"/>
<accession>A0A239J577</accession>
<evidence type="ECO:0008006" key="6">
    <source>
        <dbReference type="Google" id="ProtNLM"/>
    </source>
</evidence>
<feature type="chain" id="PRO_5013122518" description="Gram-positive cocci surface proteins LPxTG domain-containing protein" evidence="3">
    <location>
        <begin position="32"/>
        <end position="327"/>
    </location>
</feature>
<keyword evidence="5" id="KW-1185">Reference proteome</keyword>
<feature type="signal peptide" evidence="3">
    <location>
        <begin position="1"/>
        <end position="31"/>
    </location>
</feature>
<evidence type="ECO:0000256" key="1">
    <source>
        <dbReference type="SAM" id="MobiDB-lite"/>
    </source>
</evidence>
<evidence type="ECO:0000256" key="2">
    <source>
        <dbReference type="SAM" id="Phobius"/>
    </source>
</evidence>
<feature type="compositionally biased region" description="Low complexity" evidence="1">
    <location>
        <begin position="236"/>
        <end position="246"/>
    </location>
</feature>
<organism evidence="4 5">
    <name type="scientific">Actinacidiphila glaucinigra</name>
    <dbReference type="NCBI Taxonomy" id="235986"/>
    <lineage>
        <taxon>Bacteria</taxon>
        <taxon>Bacillati</taxon>
        <taxon>Actinomycetota</taxon>
        <taxon>Actinomycetes</taxon>
        <taxon>Kitasatosporales</taxon>
        <taxon>Streptomycetaceae</taxon>
        <taxon>Actinacidiphila</taxon>
    </lineage>
</organism>
<protein>
    <recommendedName>
        <fullName evidence="6">Gram-positive cocci surface proteins LPxTG domain-containing protein</fullName>
    </recommendedName>
</protein>
<dbReference type="EMBL" id="FZOF01000012">
    <property type="protein sequence ID" value="SNT00832.1"/>
    <property type="molecule type" value="Genomic_DNA"/>
</dbReference>
<feature type="compositionally biased region" description="Gly residues" evidence="1">
    <location>
        <begin position="247"/>
        <end position="271"/>
    </location>
</feature>
<keyword evidence="3" id="KW-0732">Signal</keyword>
<feature type="compositionally biased region" description="Basic and acidic residues" evidence="1">
    <location>
        <begin position="204"/>
        <end position="213"/>
    </location>
</feature>
<name>A0A239J577_9ACTN</name>
<keyword evidence="2" id="KW-0812">Transmembrane</keyword>
<sequence>MTVRASLPMRWCSALAVATAAVVAAAPQAAADDFPVTARLLGGPHTYTAGAGPREFRVELENTSRGRLRDVHPVLVFVDRGRRLTPGQILLEYQVADPVAKAGNAPDRSWRPVAVQHTANDENIAVVGGENGPGTTLPSRRKVSIALRLRFTAPAPAGPVTATATIMERRGADGDWVGESEGYDFEVVPSRDATAGPQSPRPGRTGEEGRPDGAEGGDGGTGTGTGPGEGPGTRPGGSPAPDPSAGTGPGTGPEAGPEAGPGTGPGAGPVPGKGAETAPGAAPSLAAPSLAAPSLAATGDPHRAPALVLTGAGVLMVMGGAALRFSR</sequence>